<keyword evidence="4" id="KW-0539">Nucleus</keyword>
<evidence type="ECO:0000256" key="3">
    <source>
        <dbReference type="ARBA" id="ARBA00023125"/>
    </source>
</evidence>
<evidence type="ECO:0000313" key="5">
    <source>
        <dbReference type="EMBL" id="KAJ3255575.1"/>
    </source>
</evidence>
<keyword evidence="3" id="KW-0238">DNA-binding</keyword>
<keyword evidence="2" id="KW-0479">Metal-binding</keyword>
<dbReference type="Proteomes" id="UP001210925">
    <property type="component" value="Unassembled WGS sequence"/>
</dbReference>
<dbReference type="GO" id="GO:0005634">
    <property type="term" value="C:nucleus"/>
    <property type="evidence" value="ECO:0007669"/>
    <property type="project" value="UniProtKB-SubCell"/>
</dbReference>
<dbReference type="PANTHER" id="PTHR46910:SF3">
    <property type="entry name" value="HALOTOLERANCE PROTEIN 9-RELATED"/>
    <property type="match status" value="1"/>
</dbReference>
<dbReference type="EMBL" id="JADGKB010000064">
    <property type="protein sequence ID" value="KAJ3255575.1"/>
    <property type="molecule type" value="Genomic_DNA"/>
</dbReference>
<evidence type="ECO:0000256" key="1">
    <source>
        <dbReference type="ARBA" id="ARBA00004123"/>
    </source>
</evidence>
<comment type="caution">
    <text evidence="5">The sequence shown here is derived from an EMBL/GenBank/DDBJ whole genome shotgun (WGS) entry which is preliminary data.</text>
</comment>
<protein>
    <recommendedName>
        <fullName evidence="7">Transcription factor domain-containing protein</fullName>
    </recommendedName>
</protein>
<dbReference type="GO" id="GO:0003677">
    <property type="term" value="F:DNA binding"/>
    <property type="evidence" value="ECO:0007669"/>
    <property type="project" value="UniProtKB-KW"/>
</dbReference>
<dbReference type="GO" id="GO:0046872">
    <property type="term" value="F:metal ion binding"/>
    <property type="evidence" value="ECO:0007669"/>
    <property type="project" value="UniProtKB-KW"/>
</dbReference>
<sequence length="470" mass="53782">MKVNNTCDNCIKRKQFEDRIMYLESMLFNHHLSEAENSENYAKPVEQSSPLMDLSSDVQEFLFKDRPELLQVLDLRWLDIDIAFLTICAQNSLAVNYLLYGLASLVAPPNYLAFGLNNNETARAYFGKAETFANNAISDYSLNAVVIFLLLSLAVHQALEFGINNEATIANMTLFDYERGVYRKLWWAIYEYDVYLGANKIVDMSNLLYLPFPDGVSELESEDSDFGLQIMNSTDWFTPGFQNQSTVAYKLLLCRIHHKISKYEAGEYKQKVSSEKFIMKALESSLDAWYQSLPDSIKNAVSLLQFQYQSISTLNSDSADYQPLNQNALLDPKLLYLQLYYNYLNIYIRLLRIAQVYKMQHVSNFTEYKEALEFARNSQVWLELHIKSPNDVALYPPFFCNIILLSSIPLIMEGKITGSGAPYSSIRQILSSCTNEQDGFASDIFDMLANAKDVSGLFAVYFEIKIAKQL</sequence>
<evidence type="ECO:0000313" key="6">
    <source>
        <dbReference type="Proteomes" id="UP001210925"/>
    </source>
</evidence>
<organism evidence="5 6">
    <name type="scientific">Boothiomyces macroporosus</name>
    <dbReference type="NCBI Taxonomy" id="261099"/>
    <lineage>
        <taxon>Eukaryota</taxon>
        <taxon>Fungi</taxon>
        <taxon>Fungi incertae sedis</taxon>
        <taxon>Chytridiomycota</taxon>
        <taxon>Chytridiomycota incertae sedis</taxon>
        <taxon>Chytridiomycetes</taxon>
        <taxon>Rhizophydiales</taxon>
        <taxon>Terramycetaceae</taxon>
        <taxon>Boothiomyces</taxon>
    </lineage>
</organism>
<evidence type="ECO:0000256" key="4">
    <source>
        <dbReference type="ARBA" id="ARBA00023242"/>
    </source>
</evidence>
<gene>
    <name evidence="5" type="ORF">HK103_006211</name>
</gene>
<dbReference type="PANTHER" id="PTHR46910">
    <property type="entry name" value="TRANSCRIPTION FACTOR PDR1"/>
    <property type="match status" value="1"/>
</dbReference>
<evidence type="ECO:0008006" key="7">
    <source>
        <dbReference type="Google" id="ProtNLM"/>
    </source>
</evidence>
<proteinExistence type="predicted"/>
<name>A0AAD5UEH4_9FUNG</name>
<evidence type="ECO:0000256" key="2">
    <source>
        <dbReference type="ARBA" id="ARBA00022723"/>
    </source>
</evidence>
<dbReference type="InterPro" id="IPR050987">
    <property type="entry name" value="AtrR-like"/>
</dbReference>
<dbReference type="GO" id="GO:0003700">
    <property type="term" value="F:DNA-binding transcription factor activity"/>
    <property type="evidence" value="ECO:0007669"/>
    <property type="project" value="InterPro"/>
</dbReference>
<keyword evidence="6" id="KW-1185">Reference proteome</keyword>
<reference evidence="5" key="1">
    <citation type="submission" date="2020-05" db="EMBL/GenBank/DDBJ databases">
        <title>Phylogenomic resolution of chytrid fungi.</title>
        <authorList>
            <person name="Stajich J.E."/>
            <person name="Amses K."/>
            <person name="Simmons R."/>
            <person name="Seto K."/>
            <person name="Myers J."/>
            <person name="Bonds A."/>
            <person name="Quandt C.A."/>
            <person name="Barry K."/>
            <person name="Liu P."/>
            <person name="Grigoriev I."/>
            <person name="Longcore J.E."/>
            <person name="James T.Y."/>
        </authorList>
    </citation>
    <scope>NUCLEOTIDE SEQUENCE</scope>
    <source>
        <strain evidence="5">PLAUS21</strain>
    </source>
</reference>
<dbReference type="CDD" id="cd12148">
    <property type="entry name" value="fungal_TF_MHR"/>
    <property type="match status" value="1"/>
</dbReference>
<dbReference type="AlphaFoldDB" id="A0AAD5UEH4"/>
<accession>A0AAD5UEH4</accession>
<comment type="subcellular location">
    <subcellularLocation>
        <location evidence="1">Nucleus</location>
    </subcellularLocation>
</comment>